<keyword evidence="2" id="KW-0732">Signal</keyword>
<proteinExistence type="predicted"/>
<sequence length="321" mass="34022">MTRIFTTLLASTMLVSAPALAATDSADSGKSGNNICENAFNWGDADQNAKLTRTEVENMRDEDYGAIDANSDGEISKQEYVDCLGKSEKLIRQDAAAGQDDGTYNMADWSNLADDDQSELSAEEWADKAQSAWEDGDAKMQDAMSYGGSESASSEEFARAATARFRMHDENGDGIITASEYETDVSETRFDESAVEARFEELDADNSGGISPQEYRGAGVWAAQPAGLKSSGGSNADTDGETASGGSASADVDVDGENKTSVAADGLSEGTESSDMNGGSGSADSEINEDTDAPANEDQAANEMKDDTYTVPVYHYYIRIL</sequence>
<dbReference type="Proteomes" id="UP000051401">
    <property type="component" value="Unassembled WGS sequence"/>
</dbReference>
<evidence type="ECO:0000313" key="7">
    <source>
        <dbReference type="Proteomes" id="UP000325785"/>
    </source>
</evidence>
<feature type="chain" id="PRO_5010437384" evidence="2">
    <location>
        <begin position="22"/>
        <end position="321"/>
    </location>
</feature>
<reference evidence="4 6" key="1">
    <citation type="submission" date="2015-04" db="EMBL/GenBank/DDBJ databases">
        <title>The draft genome sequence of Roseovarius indicus B108T.</title>
        <authorList>
            <person name="Li G."/>
            <person name="Lai Q."/>
            <person name="Shao Z."/>
            <person name="Yan P."/>
        </authorList>
    </citation>
    <scope>NUCLEOTIDE SEQUENCE [LARGE SCALE GENOMIC DNA]</scope>
    <source>
        <strain evidence="4 6">B108</strain>
    </source>
</reference>
<dbReference type="PROSITE" id="PS50222">
    <property type="entry name" value="EF_HAND_2"/>
    <property type="match status" value="1"/>
</dbReference>
<feature type="compositionally biased region" description="Polar residues" evidence="1">
    <location>
        <begin position="270"/>
        <end position="285"/>
    </location>
</feature>
<name>A0A0T5P679_9RHOB</name>
<evidence type="ECO:0000256" key="2">
    <source>
        <dbReference type="SAM" id="SignalP"/>
    </source>
</evidence>
<dbReference type="InterPro" id="IPR018247">
    <property type="entry name" value="EF_Hand_1_Ca_BS"/>
</dbReference>
<feature type="signal peptide" evidence="2">
    <location>
        <begin position="1"/>
        <end position="21"/>
    </location>
</feature>
<gene>
    <name evidence="5" type="ORF">RIdsm_04016</name>
    <name evidence="4" type="ORF">XM52_18305</name>
</gene>
<evidence type="ECO:0000313" key="5">
    <source>
        <dbReference type="EMBL" id="QEW28190.1"/>
    </source>
</evidence>
<dbReference type="CDD" id="cd00051">
    <property type="entry name" value="EFh"/>
    <property type="match status" value="1"/>
</dbReference>
<reference evidence="5 7" key="2">
    <citation type="submission" date="2018-08" db="EMBL/GenBank/DDBJ databases">
        <title>Genetic Globetrotter - A new plasmid hitch-hiking vast phylogenetic and geographic distances.</title>
        <authorList>
            <person name="Vollmers J."/>
            <person name="Petersen J."/>
        </authorList>
    </citation>
    <scope>NUCLEOTIDE SEQUENCE [LARGE SCALE GENOMIC DNA]</scope>
    <source>
        <strain evidence="5 7">DSM 26383</strain>
    </source>
</reference>
<evidence type="ECO:0000259" key="3">
    <source>
        <dbReference type="PROSITE" id="PS50222"/>
    </source>
</evidence>
<dbReference type="SUPFAM" id="SSF47473">
    <property type="entry name" value="EF-hand"/>
    <property type="match status" value="1"/>
</dbReference>
<protein>
    <submittedName>
        <fullName evidence="5">EF hand</fullName>
    </submittedName>
</protein>
<feature type="compositionally biased region" description="Basic and acidic residues" evidence="1">
    <location>
        <begin position="186"/>
        <end position="201"/>
    </location>
</feature>
<feature type="domain" description="EF-hand" evidence="3">
    <location>
        <begin position="190"/>
        <end position="225"/>
    </location>
</feature>
<feature type="region of interest" description="Disordered" evidence="1">
    <location>
        <begin position="174"/>
        <end position="306"/>
    </location>
</feature>
<evidence type="ECO:0000313" key="6">
    <source>
        <dbReference type="Proteomes" id="UP000051401"/>
    </source>
</evidence>
<dbReference type="PROSITE" id="PS00018">
    <property type="entry name" value="EF_HAND_1"/>
    <property type="match status" value="1"/>
</dbReference>
<dbReference type="KEGG" id="rid:RIdsm_04016"/>
<dbReference type="AlphaFoldDB" id="A0A0T5P679"/>
<dbReference type="EMBL" id="LAXI01000013">
    <property type="protein sequence ID" value="KRS16540.1"/>
    <property type="molecule type" value="Genomic_DNA"/>
</dbReference>
<keyword evidence="6" id="KW-1185">Reference proteome</keyword>
<dbReference type="Proteomes" id="UP000325785">
    <property type="component" value="Chromosome"/>
</dbReference>
<dbReference type="PATRIC" id="fig|540747.5.peg.1409"/>
<organism evidence="4 6">
    <name type="scientific">Roseovarius indicus</name>
    <dbReference type="NCBI Taxonomy" id="540747"/>
    <lineage>
        <taxon>Bacteria</taxon>
        <taxon>Pseudomonadati</taxon>
        <taxon>Pseudomonadota</taxon>
        <taxon>Alphaproteobacteria</taxon>
        <taxon>Rhodobacterales</taxon>
        <taxon>Roseobacteraceae</taxon>
        <taxon>Roseovarius</taxon>
    </lineage>
</organism>
<dbReference type="RefSeq" id="WP_057818190.1">
    <property type="nucleotide sequence ID" value="NZ_CP031598.1"/>
</dbReference>
<dbReference type="Gene3D" id="1.10.238.10">
    <property type="entry name" value="EF-hand"/>
    <property type="match status" value="2"/>
</dbReference>
<dbReference type="EMBL" id="CP031598">
    <property type="protein sequence ID" value="QEW28190.1"/>
    <property type="molecule type" value="Genomic_DNA"/>
</dbReference>
<dbReference type="Pfam" id="PF13202">
    <property type="entry name" value="EF-hand_5"/>
    <property type="match status" value="3"/>
</dbReference>
<evidence type="ECO:0000256" key="1">
    <source>
        <dbReference type="SAM" id="MobiDB-lite"/>
    </source>
</evidence>
<dbReference type="InterPro" id="IPR002048">
    <property type="entry name" value="EF_hand_dom"/>
</dbReference>
<accession>A0A0T5P679</accession>
<evidence type="ECO:0000313" key="4">
    <source>
        <dbReference type="EMBL" id="KRS16540.1"/>
    </source>
</evidence>
<dbReference type="GO" id="GO:0005509">
    <property type="term" value="F:calcium ion binding"/>
    <property type="evidence" value="ECO:0007669"/>
    <property type="project" value="InterPro"/>
</dbReference>
<dbReference type="InterPro" id="IPR011992">
    <property type="entry name" value="EF-hand-dom_pair"/>
</dbReference>